<dbReference type="EMBL" id="BAABKN010000008">
    <property type="protein sequence ID" value="GAA4729921.1"/>
    <property type="molecule type" value="Genomic_DNA"/>
</dbReference>
<keyword evidence="3" id="KW-1185">Reference proteome</keyword>
<organism evidence="2 3">
    <name type="scientific">Nocardioides endophyticus</name>
    <dbReference type="NCBI Taxonomy" id="1353775"/>
    <lineage>
        <taxon>Bacteria</taxon>
        <taxon>Bacillati</taxon>
        <taxon>Actinomycetota</taxon>
        <taxon>Actinomycetes</taxon>
        <taxon>Propionibacteriales</taxon>
        <taxon>Nocardioidaceae</taxon>
        <taxon>Nocardioides</taxon>
    </lineage>
</organism>
<dbReference type="RefSeq" id="WP_345525717.1">
    <property type="nucleotide sequence ID" value="NZ_BAABKN010000008.1"/>
</dbReference>
<reference evidence="3" key="1">
    <citation type="journal article" date="2019" name="Int. J. Syst. Evol. Microbiol.">
        <title>The Global Catalogue of Microorganisms (GCM) 10K type strain sequencing project: providing services to taxonomists for standard genome sequencing and annotation.</title>
        <authorList>
            <consortium name="The Broad Institute Genomics Platform"/>
            <consortium name="The Broad Institute Genome Sequencing Center for Infectious Disease"/>
            <person name="Wu L."/>
            <person name="Ma J."/>
        </authorList>
    </citation>
    <scope>NUCLEOTIDE SEQUENCE [LARGE SCALE GENOMIC DNA]</scope>
    <source>
        <strain evidence="3">JCM 18532</strain>
    </source>
</reference>
<name>A0ABP8YJZ0_9ACTN</name>
<comment type="caution">
    <text evidence="2">The sequence shown here is derived from an EMBL/GenBank/DDBJ whole genome shotgun (WGS) entry which is preliminary data.</text>
</comment>
<dbReference type="Proteomes" id="UP001499882">
    <property type="component" value="Unassembled WGS sequence"/>
</dbReference>
<accession>A0ABP8YJZ0</accession>
<dbReference type="InterPro" id="IPR037171">
    <property type="entry name" value="NagB/RpiA_transferase-like"/>
</dbReference>
<dbReference type="SUPFAM" id="SSF100950">
    <property type="entry name" value="NagB/RpiA/CoA transferase-like"/>
    <property type="match status" value="1"/>
</dbReference>
<evidence type="ECO:0000256" key="1">
    <source>
        <dbReference type="SAM" id="MobiDB-lite"/>
    </source>
</evidence>
<evidence type="ECO:0000313" key="2">
    <source>
        <dbReference type="EMBL" id="GAA4729921.1"/>
    </source>
</evidence>
<gene>
    <name evidence="2" type="ORF">GCM10023350_11460</name>
</gene>
<protein>
    <submittedName>
        <fullName evidence="2">Uncharacterized protein</fullName>
    </submittedName>
</protein>
<dbReference type="Gene3D" id="3.40.1080.10">
    <property type="entry name" value="Glutaconate Coenzyme A-transferase"/>
    <property type="match status" value="1"/>
</dbReference>
<proteinExistence type="predicted"/>
<feature type="region of interest" description="Disordered" evidence="1">
    <location>
        <begin position="1"/>
        <end position="21"/>
    </location>
</feature>
<evidence type="ECO:0000313" key="3">
    <source>
        <dbReference type="Proteomes" id="UP001499882"/>
    </source>
</evidence>
<sequence length="83" mass="8873">MSAEGGAVATSDDHDGDANDLAAKDGSYKIVEECSMPYTGRGVVQRTITDLRPGRHPRGLRLVEFAPGVSQDEVRSKTQSPIT</sequence>
<feature type="compositionally biased region" description="Basic and acidic residues" evidence="1">
    <location>
        <begin position="11"/>
        <end position="21"/>
    </location>
</feature>